<accession>A0AA87ZXT1</accession>
<keyword evidence="2" id="KW-1185">Reference proteome</keyword>
<evidence type="ECO:0000313" key="1">
    <source>
        <dbReference type="EMBL" id="GMN45749.1"/>
    </source>
</evidence>
<reference evidence="1" key="1">
    <citation type="submission" date="2023-07" db="EMBL/GenBank/DDBJ databases">
        <title>draft genome sequence of fig (Ficus carica).</title>
        <authorList>
            <person name="Takahashi T."/>
            <person name="Nishimura K."/>
        </authorList>
    </citation>
    <scope>NUCLEOTIDE SEQUENCE</scope>
</reference>
<evidence type="ECO:0000313" key="2">
    <source>
        <dbReference type="Proteomes" id="UP001187192"/>
    </source>
</evidence>
<name>A0AA87ZXT1_FICCA</name>
<sequence length="93" mass="9828">MVLGLLGFNSLNKVELGATDVCGWALDVGGGYYGLHWHEKCEALKRDANLGELGLCDAASLSGGLILGVVVGSSCAWAHAPFWWCSVYCSFCS</sequence>
<dbReference type="AlphaFoldDB" id="A0AA87ZXT1"/>
<organism evidence="1 2">
    <name type="scientific">Ficus carica</name>
    <name type="common">Common fig</name>
    <dbReference type="NCBI Taxonomy" id="3494"/>
    <lineage>
        <taxon>Eukaryota</taxon>
        <taxon>Viridiplantae</taxon>
        <taxon>Streptophyta</taxon>
        <taxon>Embryophyta</taxon>
        <taxon>Tracheophyta</taxon>
        <taxon>Spermatophyta</taxon>
        <taxon>Magnoliopsida</taxon>
        <taxon>eudicotyledons</taxon>
        <taxon>Gunneridae</taxon>
        <taxon>Pentapetalae</taxon>
        <taxon>rosids</taxon>
        <taxon>fabids</taxon>
        <taxon>Rosales</taxon>
        <taxon>Moraceae</taxon>
        <taxon>Ficeae</taxon>
        <taxon>Ficus</taxon>
    </lineage>
</organism>
<proteinExistence type="predicted"/>
<comment type="caution">
    <text evidence="1">The sequence shown here is derived from an EMBL/GenBank/DDBJ whole genome shotgun (WGS) entry which is preliminary data.</text>
</comment>
<dbReference type="EMBL" id="BTGU01000021">
    <property type="protein sequence ID" value="GMN45749.1"/>
    <property type="molecule type" value="Genomic_DNA"/>
</dbReference>
<gene>
    <name evidence="1" type="ORF">TIFTF001_014945</name>
</gene>
<protein>
    <submittedName>
        <fullName evidence="1">Uncharacterized protein</fullName>
    </submittedName>
</protein>
<dbReference type="Proteomes" id="UP001187192">
    <property type="component" value="Unassembled WGS sequence"/>
</dbReference>